<comment type="caution">
    <text evidence="1">The sequence shown here is derived from an EMBL/GenBank/DDBJ whole genome shotgun (WGS) entry which is preliminary data.</text>
</comment>
<dbReference type="EMBL" id="CM056811">
    <property type="protein sequence ID" value="KAJ8635006.1"/>
    <property type="molecule type" value="Genomic_DNA"/>
</dbReference>
<evidence type="ECO:0000313" key="1">
    <source>
        <dbReference type="EMBL" id="KAJ8635006.1"/>
    </source>
</evidence>
<sequence length="94" mass="10169">MRAAVKLKVPAFLLSQRRKPGKSSLPPVRAAVKLKLPAFLLSQRRKAGKCEFAAHASGGKAAFGNSLDLTTGLRADRTDQVKLDNRFGPQQNTP</sequence>
<organism evidence="1 2">
    <name type="scientific">Persea americana</name>
    <name type="common">Avocado</name>
    <dbReference type="NCBI Taxonomy" id="3435"/>
    <lineage>
        <taxon>Eukaryota</taxon>
        <taxon>Viridiplantae</taxon>
        <taxon>Streptophyta</taxon>
        <taxon>Embryophyta</taxon>
        <taxon>Tracheophyta</taxon>
        <taxon>Spermatophyta</taxon>
        <taxon>Magnoliopsida</taxon>
        <taxon>Magnoliidae</taxon>
        <taxon>Laurales</taxon>
        <taxon>Lauraceae</taxon>
        <taxon>Persea</taxon>
    </lineage>
</organism>
<accession>A0ACC2LNF9</accession>
<proteinExistence type="predicted"/>
<protein>
    <submittedName>
        <fullName evidence="1">Uncharacterized protein</fullName>
    </submittedName>
</protein>
<keyword evidence="2" id="KW-1185">Reference proteome</keyword>
<name>A0ACC2LNF9_PERAE</name>
<reference evidence="1 2" key="1">
    <citation type="journal article" date="2022" name="Hortic Res">
        <title>A haplotype resolved chromosomal level avocado genome allows analysis of novel avocado genes.</title>
        <authorList>
            <person name="Nath O."/>
            <person name="Fletcher S.J."/>
            <person name="Hayward A."/>
            <person name="Shaw L.M."/>
            <person name="Masouleh A.K."/>
            <person name="Furtado A."/>
            <person name="Henry R.J."/>
            <person name="Mitter N."/>
        </authorList>
    </citation>
    <scope>NUCLEOTIDE SEQUENCE [LARGE SCALE GENOMIC DNA]</scope>
    <source>
        <strain evidence="2">cv. Hass</strain>
    </source>
</reference>
<evidence type="ECO:0000313" key="2">
    <source>
        <dbReference type="Proteomes" id="UP001234297"/>
    </source>
</evidence>
<dbReference type="Proteomes" id="UP001234297">
    <property type="component" value="Chromosome 3"/>
</dbReference>
<gene>
    <name evidence="1" type="ORF">MRB53_009273</name>
</gene>